<protein>
    <recommendedName>
        <fullName evidence="5">Pentacotripeptide-repeat region of PRORP domain-containing protein</fullName>
    </recommendedName>
</protein>
<evidence type="ECO:0000256" key="1">
    <source>
        <dbReference type="ARBA" id="ARBA00022737"/>
    </source>
</evidence>
<dbReference type="InterPro" id="IPR002885">
    <property type="entry name" value="PPR_rpt"/>
</dbReference>
<dbReference type="GO" id="GO:0003723">
    <property type="term" value="F:RNA binding"/>
    <property type="evidence" value="ECO:0007669"/>
    <property type="project" value="InterPro"/>
</dbReference>
<dbReference type="Gramene" id="EFJ08138">
    <property type="protein sequence ID" value="EFJ08138"/>
    <property type="gene ID" value="SELMODRAFT_16653"/>
</dbReference>
<dbReference type="EMBL" id="GL377677">
    <property type="protein sequence ID" value="EFJ08138.1"/>
    <property type="molecule type" value="Genomic_DNA"/>
</dbReference>
<evidence type="ECO:0008006" key="5">
    <source>
        <dbReference type="Google" id="ProtNLM"/>
    </source>
</evidence>
<name>D8T5G4_SELML</name>
<dbReference type="PANTHER" id="PTHR47926">
    <property type="entry name" value="PENTATRICOPEPTIDE REPEAT-CONTAINING PROTEIN"/>
    <property type="match status" value="1"/>
</dbReference>
<dbReference type="Pfam" id="PF13041">
    <property type="entry name" value="PPR_2"/>
    <property type="match status" value="1"/>
</dbReference>
<dbReference type="KEGG" id="smo:SELMODRAFT_16653"/>
<evidence type="ECO:0000256" key="2">
    <source>
        <dbReference type="PROSITE-ProRule" id="PRU00708"/>
    </source>
</evidence>
<dbReference type="InterPro" id="IPR011990">
    <property type="entry name" value="TPR-like_helical_dom_sf"/>
</dbReference>
<keyword evidence="1" id="KW-0677">Repeat</keyword>
<accession>D8T5G4</accession>
<dbReference type="Proteomes" id="UP000001514">
    <property type="component" value="Unassembled WGS sequence"/>
</dbReference>
<dbReference type="GO" id="GO:0009451">
    <property type="term" value="P:RNA modification"/>
    <property type="evidence" value="ECO:0007669"/>
    <property type="project" value="InterPro"/>
</dbReference>
<dbReference type="InterPro" id="IPR046960">
    <property type="entry name" value="PPR_At4g14850-like_plant"/>
</dbReference>
<feature type="non-terminal residue" evidence="3">
    <location>
        <position position="181"/>
    </location>
</feature>
<dbReference type="AlphaFoldDB" id="D8T5G4"/>
<sequence length="181" mass="20602">DVFLSNILIQMYGKHGSAENARLVFDRTYPKDKFSWNLMLAAYTRNGLLRDASDLFERMRDKDLVSPDEVSFICVFLACSHAGDVQSGWSIFVSMSMDFGIKPVRHHYSGMVDLLSRSGKLEDAEELIWTMPFVPGGLDWRSLLSGCRSYRDDERAAKASKQVMQIEPEHSASYILLSNMF</sequence>
<dbReference type="GO" id="GO:0048731">
    <property type="term" value="P:system development"/>
    <property type="evidence" value="ECO:0007669"/>
    <property type="project" value="UniProtKB-ARBA"/>
</dbReference>
<dbReference type="NCBIfam" id="TIGR00756">
    <property type="entry name" value="PPR"/>
    <property type="match status" value="1"/>
</dbReference>
<proteinExistence type="predicted"/>
<keyword evidence="4" id="KW-1185">Reference proteome</keyword>
<dbReference type="PANTHER" id="PTHR47926:SF533">
    <property type="entry name" value="DYW DOMAIN-CONTAINING PROTEIN"/>
    <property type="match status" value="1"/>
</dbReference>
<gene>
    <name evidence="3" type="ORF">SELMODRAFT_16653</name>
</gene>
<dbReference type="Pfam" id="PF01535">
    <property type="entry name" value="PPR"/>
    <property type="match status" value="2"/>
</dbReference>
<evidence type="ECO:0000313" key="3">
    <source>
        <dbReference type="EMBL" id="EFJ08138.1"/>
    </source>
</evidence>
<feature type="repeat" description="PPR" evidence="2">
    <location>
        <begin position="32"/>
        <end position="66"/>
    </location>
</feature>
<dbReference type="InParanoid" id="D8T5G4"/>
<feature type="non-terminal residue" evidence="3">
    <location>
        <position position="1"/>
    </location>
</feature>
<evidence type="ECO:0000313" key="4">
    <source>
        <dbReference type="Proteomes" id="UP000001514"/>
    </source>
</evidence>
<reference evidence="3 4" key="1">
    <citation type="journal article" date="2011" name="Science">
        <title>The Selaginella genome identifies genetic changes associated with the evolution of vascular plants.</title>
        <authorList>
            <person name="Banks J.A."/>
            <person name="Nishiyama T."/>
            <person name="Hasebe M."/>
            <person name="Bowman J.L."/>
            <person name="Gribskov M."/>
            <person name="dePamphilis C."/>
            <person name="Albert V.A."/>
            <person name="Aono N."/>
            <person name="Aoyama T."/>
            <person name="Ambrose B.A."/>
            <person name="Ashton N.W."/>
            <person name="Axtell M.J."/>
            <person name="Barker E."/>
            <person name="Barker M.S."/>
            <person name="Bennetzen J.L."/>
            <person name="Bonawitz N.D."/>
            <person name="Chapple C."/>
            <person name="Cheng C."/>
            <person name="Correa L.G."/>
            <person name="Dacre M."/>
            <person name="DeBarry J."/>
            <person name="Dreyer I."/>
            <person name="Elias M."/>
            <person name="Engstrom E.M."/>
            <person name="Estelle M."/>
            <person name="Feng L."/>
            <person name="Finet C."/>
            <person name="Floyd S.K."/>
            <person name="Frommer W.B."/>
            <person name="Fujita T."/>
            <person name="Gramzow L."/>
            <person name="Gutensohn M."/>
            <person name="Harholt J."/>
            <person name="Hattori M."/>
            <person name="Heyl A."/>
            <person name="Hirai T."/>
            <person name="Hiwatashi Y."/>
            <person name="Ishikawa M."/>
            <person name="Iwata M."/>
            <person name="Karol K.G."/>
            <person name="Koehler B."/>
            <person name="Kolukisaoglu U."/>
            <person name="Kubo M."/>
            <person name="Kurata T."/>
            <person name="Lalonde S."/>
            <person name="Li K."/>
            <person name="Li Y."/>
            <person name="Litt A."/>
            <person name="Lyons E."/>
            <person name="Manning G."/>
            <person name="Maruyama T."/>
            <person name="Michael T.P."/>
            <person name="Mikami K."/>
            <person name="Miyazaki S."/>
            <person name="Morinaga S."/>
            <person name="Murata T."/>
            <person name="Mueller-Roeber B."/>
            <person name="Nelson D.R."/>
            <person name="Obara M."/>
            <person name="Oguri Y."/>
            <person name="Olmstead R.G."/>
            <person name="Onodera N."/>
            <person name="Petersen B.L."/>
            <person name="Pils B."/>
            <person name="Prigge M."/>
            <person name="Rensing S.A."/>
            <person name="Riano-Pachon D.M."/>
            <person name="Roberts A.W."/>
            <person name="Sato Y."/>
            <person name="Scheller H.V."/>
            <person name="Schulz B."/>
            <person name="Schulz C."/>
            <person name="Shakirov E.V."/>
            <person name="Shibagaki N."/>
            <person name="Shinohara N."/>
            <person name="Shippen D.E."/>
            <person name="Soerensen I."/>
            <person name="Sotooka R."/>
            <person name="Sugimoto N."/>
            <person name="Sugita M."/>
            <person name="Sumikawa N."/>
            <person name="Tanurdzic M."/>
            <person name="Theissen G."/>
            <person name="Ulvskov P."/>
            <person name="Wakazuki S."/>
            <person name="Weng J.K."/>
            <person name="Willats W.W."/>
            <person name="Wipf D."/>
            <person name="Wolf P.G."/>
            <person name="Yang L."/>
            <person name="Zimmer A.D."/>
            <person name="Zhu Q."/>
            <person name="Mitros T."/>
            <person name="Hellsten U."/>
            <person name="Loque D."/>
            <person name="Otillar R."/>
            <person name="Salamov A."/>
            <person name="Schmutz J."/>
            <person name="Shapiro H."/>
            <person name="Lindquist E."/>
            <person name="Lucas S."/>
            <person name="Rokhsar D."/>
            <person name="Grigoriev I.V."/>
        </authorList>
    </citation>
    <scope>NUCLEOTIDE SEQUENCE [LARGE SCALE GENOMIC DNA]</scope>
</reference>
<organism evidence="4">
    <name type="scientific">Selaginella moellendorffii</name>
    <name type="common">Spikemoss</name>
    <dbReference type="NCBI Taxonomy" id="88036"/>
    <lineage>
        <taxon>Eukaryota</taxon>
        <taxon>Viridiplantae</taxon>
        <taxon>Streptophyta</taxon>
        <taxon>Embryophyta</taxon>
        <taxon>Tracheophyta</taxon>
        <taxon>Lycopodiopsida</taxon>
        <taxon>Selaginellales</taxon>
        <taxon>Selaginellaceae</taxon>
        <taxon>Selaginella</taxon>
    </lineage>
</organism>
<dbReference type="Gene3D" id="1.25.40.10">
    <property type="entry name" value="Tetratricopeptide repeat domain"/>
    <property type="match status" value="1"/>
</dbReference>
<dbReference type="FunFam" id="1.25.40.10:FF:000158">
    <property type="entry name" value="pentatricopeptide repeat-containing protein At2g33680"/>
    <property type="match status" value="1"/>
</dbReference>
<dbReference type="HOGENOM" id="CLU_002706_0_0_1"/>
<dbReference type="eggNOG" id="KOG4197">
    <property type="taxonomic scope" value="Eukaryota"/>
</dbReference>
<dbReference type="PROSITE" id="PS51375">
    <property type="entry name" value="PPR"/>
    <property type="match status" value="1"/>
</dbReference>